<dbReference type="EMBL" id="CP108189">
    <property type="protein sequence ID" value="WTR75844.1"/>
    <property type="molecule type" value="Genomic_DNA"/>
</dbReference>
<feature type="region of interest" description="Disordered" evidence="1">
    <location>
        <begin position="1"/>
        <end position="25"/>
    </location>
</feature>
<dbReference type="Proteomes" id="UP001622594">
    <property type="component" value="Plasmid unnamed1"/>
</dbReference>
<keyword evidence="2" id="KW-0614">Plasmid</keyword>
<keyword evidence="3" id="KW-1185">Reference proteome</keyword>
<reference evidence="2 3" key="1">
    <citation type="submission" date="2022-10" db="EMBL/GenBank/DDBJ databases">
        <title>The complete genomes of actinobacterial strains from the NBC collection.</title>
        <authorList>
            <person name="Joergensen T.S."/>
            <person name="Alvarez Arevalo M."/>
            <person name="Sterndorff E.B."/>
            <person name="Faurdal D."/>
            <person name="Vuksanovic O."/>
            <person name="Mourched A.-S."/>
            <person name="Charusanti P."/>
            <person name="Shaw S."/>
            <person name="Blin K."/>
            <person name="Weber T."/>
        </authorList>
    </citation>
    <scope>NUCLEOTIDE SEQUENCE [LARGE SCALE GENOMIC DNA]</scope>
    <source>
        <strain evidence="2 3">NBC_00123</strain>
        <plasmid evidence="2 3">unnamed1</plasmid>
    </source>
</reference>
<name>A0ABZ1LRQ3_9ACTN</name>
<protein>
    <submittedName>
        <fullName evidence="2">Uncharacterized protein</fullName>
    </submittedName>
</protein>
<dbReference type="RefSeq" id="WP_327166815.1">
    <property type="nucleotide sequence ID" value="NZ_CP108189.1"/>
</dbReference>
<evidence type="ECO:0000313" key="3">
    <source>
        <dbReference type="Proteomes" id="UP001622594"/>
    </source>
</evidence>
<proteinExistence type="predicted"/>
<gene>
    <name evidence="2" type="ORF">OG814_42060</name>
</gene>
<evidence type="ECO:0000313" key="2">
    <source>
        <dbReference type="EMBL" id="WTR75844.1"/>
    </source>
</evidence>
<geneLocation type="plasmid" evidence="2 3">
    <name>unnamed1</name>
</geneLocation>
<accession>A0ABZ1LRQ3</accession>
<evidence type="ECO:0000256" key="1">
    <source>
        <dbReference type="SAM" id="MobiDB-lite"/>
    </source>
</evidence>
<sequence>MTPEPPARAQRWPSQTPPIEGPTNGDDVLDDIVNLLAGHIGETANVASTPTRRRARGGPKVQISIDYSDSDPRSIHTMAGEIGYSITSNWFAQWMAKLLVAGVLSRSRAAVFLFVAGGQKKGTGITSYTQQQITDGLNELLADMPGAKRITRPTVNKAVKTLIEWGWLESAGYGRIRLNVTLWFSGNSGEQKNVLQEIASDHGDAPEAFPHKVGPKNLPVQQMLDLEEPPARGAAG</sequence>
<organism evidence="2 3">
    <name type="scientific">Streptomyces zaomyceticus</name>
    <dbReference type="NCBI Taxonomy" id="68286"/>
    <lineage>
        <taxon>Bacteria</taxon>
        <taxon>Bacillati</taxon>
        <taxon>Actinomycetota</taxon>
        <taxon>Actinomycetes</taxon>
        <taxon>Kitasatosporales</taxon>
        <taxon>Streptomycetaceae</taxon>
        <taxon>Streptomyces</taxon>
    </lineage>
</organism>